<reference evidence="3" key="2">
    <citation type="journal article" date="2022" name="BMC Genomics">
        <title>Comparative genome analysis of mycobacteria focusing on tRNA and non-coding RNA.</title>
        <authorList>
            <person name="Behra P.R.K."/>
            <person name="Pettersson B.M.F."/>
            <person name="Ramesh M."/>
            <person name="Das S."/>
            <person name="Dasgupta S."/>
            <person name="Kirsebom L.A."/>
        </authorList>
    </citation>
    <scope>NUCLEOTIDE SEQUENCE</scope>
    <source>
        <strain evidence="3">DSM 44615</strain>
    </source>
</reference>
<organism evidence="3 4">
    <name type="scientific">[Mycobacterium] manitobense</name>
    <dbReference type="NCBI Taxonomy" id="190147"/>
    <lineage>
        <taxon>Bacteria</taxon>
        <taxon>Bacillati</taxon>
        <taxon>Actinomycetota</taxon>
        <taxon>Actinomycetes</taxon>
        <taxon>Mycobacteriales</taxon>
        <taxon>Mycobacteriaceae</taxon>
        <taxon>Mycolicibacterium</taxon>
    </lineage>
</organism>
<keyword evidence="4" id="KW-1185">Reference proteome</keyword>
<protein>
    <submittedName>
        <fullName evidence="3">TlpA family protein disulfide reductase</fullName>
    </submittedName>
</protein>
<dbReference type="Proteomes" id="UP001140293">
    <property type="component" value="Unassembled WGS sequence"/>
</dbReference>
<accession>A0A9X2YSQ0</accession>
<feature type="transmembrane region" description="Helical" evidence="2">
    <location>
        <begin position="7"/>
        <end position="26"/>
    </location>
</feature>
<dbReference type="EMBL" id="JACKSJ010000248">
    <property type="protein sequence ID" value="MCV7173645.1"/>
    <property type="molecule type" value="Genomic_DNA"/>
</dbReference>
<comment type="caution">
    <text evidence="3">The sequence shown here is derived from an EMBL/GenBank/DDBJ whole genome shotgun (WGS) entry which is preliminary data.</text>
</comment>
<name>A0A9X2YSQ0_9MYCO</name>
<evidence type="ECO:0000256" key="2">
    <source>
        <dbReference type="SAM" id="Phobius"/>
    </source>
</evidence>
<evidence type="ECO:0000256" key="1">
    <source>
        <dbReference type="SAM" id="MobiDB-lite"/>
    </source>
</evidence>
<gene>
    <name evidence="3" type="ORF">H7I41_27345</name>
</gene>
<evidence type="ECO:0000313" key="4">
    <source>
        <dbReference type="Proteomes" id="UP001140293"/>
    </source>
</evidence>
<keyword evidence="2" id="KW-0472">Membrane</keyword>
<feature type="non-terminal residue" evidence="3">
    <location>
        <position position="67"/>
    </location>
</feature>
<dbReference type="AlphaFoldDB" id="A0A9X2YSQ0"/>
<feature type="region of interest" description="Disordered" evidence="1">
    <location>
        <begin position="28"/>
        <end position="67"/>
    </location>
</feature>
<keyword evidence="2" id="KW-0812">Transmembrane</keyword>
<proteinExistence type="predicted"/>
<sequence>MSTSTRWTVVVLAVVVALIGALWLQLQDDDAAPGGGTPAARDRRDADTAETLAGPRARADLRPCPPP</sequence>
<keyword evidence="2" id="KW-1133">Transmembrane helix</keyword>
<evidence type="ECO:0000313" key="3">
    <source>
        <dbReference type="EMBL" id="MCV7173645.1"/>
    </source>
</evidence>
<reference evidence="3" key="1">
    <citation type="submission" date="2020-07" db="EMBL/GenBank/DDBJ databases">
        <authorList>
            <person name="Pettersson B.M.F."/>
            <person name="Behra P.R.K."/>
            <person name="Ramesh M."/>
            <person name="Das S."/>
            <person name="Dasgupta S."/>
            <person name="Kirsebom L.A."/>
        </authorList>
    </citation>
    <scope>NUCLEOTIDE SEQUENCE</scope>
    <source>
        <strain evidence="3">DSM 44615</strain>
    </source>
</reference>